<dbReference type="Gene3D" id="3.30.70.20">
    <property type="match status" value="1"/>
</dbReference>
<evidence type="ECO:0000259" key="1">
    <source>
        <dbReference type="PROSITE" id="PS51379"/>
    </source>
</evidence>
<dbReference type="AlphaFoldDB" id="A0A8J7Z1Y2"/>
<proteinExistence type="predicted"/>
<reference evidence="2" key="1">
    <citation type="submission" date="2019-11" db="EMBL/GenBank/DDBJ databases">
        <title>Lipid analysis of CO2-rich subsurface aquifers suggests an autotrophy-based deep biosphere with lysolipids enriched in CPR bacteria.</title>
        <authorList>
            <person name="Probst A.J."/>
            <person name="Elling F.J."/>
            <person name="Castelle C.J."/>
            <person name="Zhu Q."/>
            <person name="Elvert M."/>
            <person name="Birarda G."/>
            <person name="Holman H.-Y."/>
            <person name="Lane K.R."/>
            <person name="Ladd B."/>
            <person name="Ryan M.C."/>
            <person name="Woyke T."/>
            <person name="Hinrichs K.-U."/>
            <person name="Banfield J.F."/>
        </authorList>
    </citation>
    <scope>NUCLEOTIDE SEQUENCE</scope>
    <source>
        <strain evidence="2">CG_2015-01_33_1645</strain>
        <strain evidence="3">CG_2015-04_33_537</strain>
    </source>
</reference>
<accession>A0A8J7Z1Y2</accession>
<feature type="domain" description="4Fe-4S ferredoxin-type" evidence="1">
    <location>
        <begin position="32"/>
        <end position="63"/>
    </location>
</feature>
<organism evidence="2 4">
    <name type="scientific">Candidatus Altarchaeum hamiconexum</name>
    <dbReference type="NCBI Taxonomy" id="1803513"/>
    <lineage>
        <taxon>Archaea</taxon>
        <taxon>Candidatus Altarchaeota</taxon>
        <taxon>Candidatus Altiarchaeia</taxon>
        <taxon>Candidatus Altarchaeales</taxon>
        <taxon>Candidatus Altarchaeaceae</taxon>
        <taxon>Candidatus Altarchaeum</taxon>
    </lineage>
</organism>
<dbReference type="PROSITE" id="PS51379">
    <property type="entry name" value="4FE4S_FER_2"/>
    <property type="match status" value="2"/>
</dbReference>
<name>A0A8J7Z1Y2_9ARCH</name>
<dbReference type="InterPro" id="IPR017896">
    <property type="entry name" value="4Fe4S_Fe-S-bd"/>
</dbReference>
<sequence length="75" mass="8211">MAQIEINYRRCKGCGKCISSCNYGVLEILDEMVVVASPGKCTVCMKCMDVCPLNPPAIRVIGERTGDSCTLHKKE</sequence>
<gene>
    <name evidence="3" type="ORF">GW779_05860</name>
    <name evidence="2" type="ORF">GW910_05930</name>
</gene>
<dbReference type="InterPro" id="IPR017900">
    <property type="entry name" value="4Fe4S_Fe_S_CS"/>
</dbReference>
<evidence type="ECO:0000313" key="3">
    <source>
        <dbReference type="EMBL" id="NCS91908.1"/>
    </source>
</evidence>
<comment type="caution">
    <text evidence="2">The sequence shown here is derived from an EMBL/GenBank/DDBJ whole genome shotgun (WGS) entry which is preliminary data.</text>
</comment>
<dbReference type="Pfam" id="PF12838">
    <property type="entry name" value="Fer4_7"/>
    <property type="match status" value="1"/>
</dbReference>
<dbReference type="SUPFAM" id="SSF54862">
    <property type="entry name" value="4Fe-4S ferredoxins"/>
    <property type="match status" value="1"/>
</dbReference>
<dbReference type="EMBL" id="JAACVF010000169">
    <property type="protein sequence ID" value="NCN65577.1"/>
    <property type="molecule type" value="Genomic_DNA"/>
</dbReference>
<evidence type="ECO:0000313" key="4">
    <source>
        <dbReference type="Proteomes" id="UP000768163"/>
    </source>
</evidence>
<dbReference type="GO" id="GO:0016491">
    <property type="term" value="F:oxidoreductase activity"/>
    <property type="evidence" value="ECO:0007669"/>
    <property type="project" value="UniProtKB-ARBA"/>
</dbReference>
<dbReference type="Proteomes" id="UP000768163">
    <property type="component" value="Unassembled WGS sequence"/>
</dbReference>
<dbReference type="PROSITE" id="PS00198">
    <property type="entry name" value="4FE4S_FER_1"/>
    <property type="match status" value="1"/>
</dbReference>
<feature type="domain" description="4Fe-4S ferredoxin-type" evidence="1">
    <location>
        <begin position="2"/>
        <end position="31"/>
    </location>
</feature>
<protein>
    <submittedName>
        <fullName evidence="2">4Fe-4S dicluster domain-containing protein</fullName>
    </submittedName>
</protein>
<evidence type="ECO:0000313" key="2">
    <source>
        <dbReference type="EMBL" id="NCN65577.1"/>
    </source>
</evidence>
<dbReference type="EMBL" id="JAACQH010000127">
    <property type="protein sequence ID" value="NCS91908.1"/>
    <property type="molecule type" value="Genomic_DNA"/>
</dbReference>
<dbReference type="Proteomes" id="UP000738826">
    <property type="component" value="Unassembled WGS sequence"/>
</dbReference>